<evidence type="ECO:0000256" key="2">
    <source>
        <dbReference type="ARBA" id="ARBA00023157"/>
    </source>
</evidence>
<accession>A0A9W9Z6G2</accession>
<proteinExistence type="predicted"/>
<dbReference type="Proteomes" id="UP001163046">
    <property type="component" value="Unassembled WGS sequence"/>
</dbReference>
<dbReference type="Gene3D" id="2.60.40.4100">
    <property type="entry name" value="Zona pellucida, ZP-C domain"/>
    <property type="match status" value="1"/>
</dbReference>
<comment type="caution">
    <text evidence="5">The sequence shown here is derived from an EMBL/GenBank/DDBJ whole genome shotgun (WGS) entry which is preliminary data.</text>
</comment>
<dbReference type="PANTHER" id="PTHR14002:SF43">
    <property type="entry name" value="DELTA-LIKE PROTEIN"/>
    <property type="match status" value="1"/>
</dbReference>
<sequence>MRRPVFVPSTKGGVFRFTLEGFKFIAEHPFVFVHCHIRVCDARNPKSRCAEGCIKGTRKRRDVSSDDKLYPLAQGPLTIDTDVNELNEKSTLRGMTLPAVLSMAVVSALCIVGMIWLSRKKTNQASVYAPLSMAAED</sequence>
<dbReference type="Pfam" id="PF00100">
    <property type="entry name" value="Zona_pellucida"/>
    <property type="match status" value="1"/>
</dbReference>
<evidence type="ECO:0000313" key="5">
    <source>
        <dbReference type="EMBL" id="KAJ7375892.1"/>
    </source>
</evidence>
<keyword evidence="3" id="KW-0812">Transmembrane</keyword>
<dbReference type="InterPro" id="IPR001507">
    <property type="entry name" value="ZP_dom"/>
</dbReference>
<organism evidence="5 6">
    <name type="scientific">Desmophyllum pertusum</name>
    <dbReference type="NCBI Taxonomy" id="174260"/>
    <lineage>
        <taxon>Eukaryota</taxon>
        <taxon>Metazoa</taxon>
        <taxon>Cnidaria</taxon>
        <taxon>Anthozoa</taxon>
        <taxon>Hexacorallia</taxon>
        <taxon>Scleractinia</taxon>
        <taxon>Caryophylliina</taxon>
        <taxon>Caryophylliidae</taxon>
        <taxon>Desmophyllum</taxon>
    </lineage>
</organism>
<evidence type="ECO:0000259" key="4">
    <source>
        <dbReference type="PROSITE" id="PS51034"/>
    </source>
</evidence>
<feature type="domain" description="ZP" evidence="4">
    <location>
        <begin position="1"/>
        <end position="56"/>
    </location>
</feature>
<protein>
    <recommendedName>
        <fullName evidence="4">ZP domain-containing protein</fullName>
    </recommendedName>
</protein>
<keyword evidence="6" id="KW-1185">Reference proteome</keyword>
<name>A0A9W9Z6G2_9CNID</name>
<dbReference type="InterPro" id="IPR042235">
    <property type="entry name" value="ZP-C_dom"/>
</dbReference>
<keyword evidence="3" id="KW-1133">Transmembrane helix</keyword>
<gene>
    <name evidence="5" type="ORF">OS493_038213</name>
</gene>
<evidence type="ECO:0000256" key="3">
    <source>
        <dbReference type="SAM" id="Phobius"/>
    </source>
</evidence>
<keyword evidence="1" id="KW-0732">Signal</keyword>
<dbReference type="InterPro" id="IPR055355">
    <property type="entry name" value="ZP-C"/>
</dbReference>
<evidence type="ECO:0000256" key="1">
    <source>
        <dbReference type="ARBA" id="ARBA00022729"/>
    </source>
</evidence>
<reference evidence="5" key="1">
    <citation type="submission" date="2023-01" db="EMBL/GenBank/DDBJ databases">
        <title>Genome assembly of the deep-sea coral Lophelia pertusa.</title>
        <authorList>
            <person name="Herrera S."/>
            <person name="Cordes E."/>
        </authorList>
    </citation>
    <scope>NUCLEOTIDE SEQUENCE</scope>
    <source>
        <strain evidence="5">USNM1676648</strain>
        <tissue evidence="5">Polyp</tissue>
    </source>
</reference>
<dbReference type="OrthoDB" id="10063988at2759"/>
<dbReference type="PANTHER" id="PTHR14002">
    <property type="entry name" value="ENDOGLIN/TGF-BETA RECEPTOR TYPE III"/>
    <property type="match status" value="1"/>
</dbReference>
<dbReference type="AlphaFoldDB" id="A0A9W9Z6G2"/>
<keyword evidence="3" id="KW-0472">Membrane</keyword>
<keyword evidence="2" id="KW-1015">Disulfide bond</keyword>
<dbReference type="PROSITE" id="PS51034">
    <property type="entry name" value="ZP_2"/>
    <property type="match status" value="1"/>
</dbReference>
<feature type="transmembrane region" description="Helical" evidence="3">
    <location>
        <begin position="95"/>
        <end position="117"/>
    </location>
</feature>
<dbReference type="EMBL" id="MU826438">
    <property type="protein sequence ID" value="KAJ7375892.1"/>
    <property type="molecule type" value="Genomic_DNA"/>
</dbReference>
<evidence type="ECO:0000313" key="6">
    <source>
        <dbReference type="Proteomes" id="UP001163046"/>
    </source>
</evidence>